<evidence type="ECO:0000313" key="3">
    <source>
        <dbReference type="Proteomes" id="UP000503018"/>
    </source>
</evidence>
<keyword evidence="1" id="KW-0812">Transmembrane</keyword>
<dbReference type="InterPro" id="IPR036259">
    <property type="entry name" value="MFS_trans_sf"/>
</dbReference>
<dbReference type="KEGG" id="slan:GV829_00745"/>
<reference evidence="2 3" key="1">
    <citation type="submission" date="2020-01" db="EMBL/GenBank/DDBJ databases">
        <title>Sphingomonas sp. strain CSW-10.</title>
        <authorList>
            <person name="Chen W.-M."/>
        </authorList>
    </citation>
    <scope>NUCLEOTIDE SEQUENCE [LARGE SCALE GENOMIC DNA]</scope>
    <source>
        <strain evidence="2 3">CSW-10</strain>
    </source>
</reference>
<dbReference type="SUPFAM" id="SSF103473">
    <property type="entry name" value="MFS general substrate transporter"/>
    <property type="match status" value="1"/>
</dbReference>
<keyword evidence="1" id="KW-0472">Membrane</keyword>
<feature type="transmembrane region" description="Helical" evidence="1">
    <location>
        <begin position="68"/>
        <end position="89"/>
    </location>
</feature>
<accession>A0A6M4AQ67</accession>
<keyword evidence="1" id="KW-1133">Transmembrane helix</keyword>
<organism evidence="2 3">
    <name type="scientific">Sphingomonas lacunae</name>
    <dbReference type="NCBI Taxonomy" id="2698828"/>
    <lineage>
        <taxon>Bacteria</taxon>
        <taxon>Pseudomonadati</taxon>
        <taxon>Pseudomonadota</taxon>
        <taxon>Alphaproteobacteria</taxon>
        <taxon>Sphingomonadales</taxon>
        <taxon>Sphingomonadaceae</taxon>
        <taxon>Sphingomonas</taxon>
    </lineage>
</organism>
<feature type="transmembrane region" description="Helical" evidence="1">
    <location>
        <begin position="41"/>
        <end position="62"/>
    </location>
</feature>
<evidence type="ECO:0000313" key="2">
    <source>
        <dbReference type="EMBL" id="QJQ31157.1"/>
    </source>
</evidence>
<dbReference type="Proteomes" id="UP000503018">
    <property type="component" value="Chromosome"/>
</dbReference>
<dbReference type="AlphaFoldDB" id="A0A6M4AQ67"/>
<gene>
    <name evidence="2" type="ORF">GV829_00745</name>
</gene>
<dbReference type="RefSeq" id="WP_169943371.1">
    <property type="nucleotide sequence ID" value="NZ_CP053015.1"/>
</dbReference>
<sequence>MASEVDITLEKANATLDRVRASQMRHGNGYARRHVRRMQRFALMLVAGIFALFIGAGVFSAIVAPLGFYGVMLVALGALAVVVLAGLFSRDTPLRPEAMAQAPLPELADRANRWLEQQRPALPAPAKSLADSLGERIAALQPTIERLGENTPEAAEVRRLVSQELPELISSYQRVPKAMRTINRNGRVAEIELVEGMRLLDREIDSIGRTLAETDIDRLASHKRYLELRYDSGQSGERDG</sequence>
<protein>
    <submittedName>
        <fullName evidence="2">Uncharacterized protein</fullName>
    </submittedName>
</protein>
<name>A0A6M4AQ67_9SPHN</name>
<dbReference type="EMBL" id="CP053015">
    <property type="protein sequence ID" value="QJQ31157.1"/>
    <property type="molecule type" value="Genomic_DNA"/>
</dbReference>
<proteinExistence type="predicted"/>
<keyword evidence="3" id="KW-1185">Reference proteome</keyword>
<evidence type="ECO:0000256" key="1">
    <source>
        <dbReference type="SAM" id="Phobius"/>
    </source>
</evidence>